<dbReference type="PANTHER" id="PTHR43782:SF3">
    <property type="entry name" value="ARGINASE"/>
    <property type="match status" value="1"/>
</dbReference>
<dbReference type="Pfam" id="PF00491">
    <property type="entry name" value="Arginase"/>
    <property type="match status" value="1"/>
</dbReference>
<dbReference type="RefSeq" id="WP_061086857.1">
    <property type="nucleotide sequence ID" value="NZ_KQ955853.1"/>
</dbReference>
<evidence type="ECO:0000256" key="10">
    <source>
        <dbReference type="PIRSR" id="PIRSR036979-1"/>
    </source>
</evidence>
<dbReference type="EC" id="3.5.3.1" evidence="2 9"/>
<dbReference type="GO" id="GO:0004053">
    <property type="term" value="F:arginase activity"/>
    <property type="evidence" value="ECO:0007669"/>
    <property type="project" value="UniProtKB-UniRule"/>
</dbReference>
<feature type="binding site" evidence="10">
    <location>
        <position position="228"/>
    </location>
    <ligand>
        <name>Mn(2+)</name>
        <dbReference type="ChEBI" id="CHEBI:29035"/>
        <label>1</label>
    </ligand>
</feature>
<comment type="catalytic activity">
    <reaction evidence="8 13">
        <text>L-arginine + H2O = urea + L-ornithine</text>
        <dbReference type="Rhea" id="RHEA:20569"/>
        <dbReference type="ChEBI" id="CHEBI:15377"/>
        <dbReference type="ChEBI" id="CHEBI:16199"/>
        <dbReference type="ChEBI" id="CHEBI:32682"/>
        <dbReference type="ChEBI" id="CHEBI:46911"/>
        <dbReference type="EC" id="3.5.3.1"/>
    </reaction>
</comment>
<comment type="cofactor">
    <cofactor evidence="10 13">
        <name>Mn(2+)</name>
        <dbReference type="ChEBI" id="CHEBI:29035"/>
    </cofactor>
    <text evidence="10 13">Binds 2 manganese ions per subunit.</text>
</comment>
<dbReference type="PIRSF" id="PIRSF036979">
    <property type="entry name" value="Arginase"/>
    <property type="match status" value="1"/>
</dbReference>
<dbReference type="PANTHER" id="PTHR43782">
    <property type="entry name" value="ARGINASE"/>
    <property type="match status" value="1"/>
</dbReference>
<dbReference type="PROSITE" id="PS01053">
    <property type="entry name" value="ARGINASE_1"/>
    <property type="match status" value="1"/>
</dbReference>
<keyword evidence="6 12" id="KW-0378">Hydrolase</keyword>
<evidence type="ECO:0000313" key="15">
    <source>
        <dbReference type="Proteomes" id="UP000070376"/>
    </source>
</evidence>
<dbReference type="GO" id="GO:0000050">
    <property type="term" value="P:urea cycle"/>
    <property type="evidence" value="ECO:0007669"/>
    <property type="project" value="UniProtKB-UniPathway"/>
</dbReference>
<evidence type="ECO:0000256" key="13">
    <source>
        <dbReference type="RuleBase" id="RU361159"/>
    </source>
</evidence>
<dbReference type="InterPro" id="IPR020855">
    <property type="entry name" value="Ureohydrolase_Mn_BS"/>
</dbReference>
<dbReference type="InterPro" id="IPR006035">
    <property type="entry name" value="Ureohydrolase"/>
</dbReference>
<dbReference type="AlphaFoldDB" id="A0A133KPG7"/>
<dbReference type="Gene3D" id="3.40.800.10">
    <property type="entry name" value="Ureohydrolase domain"/>
    <property type="match status" value="1"/>
</dbReference>
<dbReference type="InterPro" id="IPR023696">
    <property type="entry name" value="Ureohydrolase_dom_sf"/>
</dbReference>
<dbReference type="CDD" id="cd09989">
    <property type="entry name" value="Arginase"/>
    <property type="match status" value="1"/>
</dbReference>
<dbReference type="InterPro" id="IPR014033">
    <property type="entry name" value="Arginase"/>
</dbReference>
<evidence type="ECO:0000256" key="9">
    <source>
        <dbReference type="NCBIfam" id="TIGR01229"/>
    </source>
</evidence>
<protein>
    <recommendedName>
        <fullName evidence="3 9">Arginase</fullName>
        <ecNumber evidence="2 9">3.5.3.1</ecNumber>
    </recommendedName>
</protein>
<feature type="binding site" evidence="10">
    <location>
        <position position="99"/>
    </location>
    <ligand>
        <name>Mn(2+)</name>
        <dbReference type="ChEBI" id="CHEBI:29035"/>
        <label>1</label>
    </ligand>
</feature>
<evidence type="ECO:0000256" key="1">
    <source>
        <dbReference type="ARBA" id="ARBA00005098"/>
    </source>
</evidence>
<dbReference type="SUPFAM" id="SSF52768">
    <property type="entry name" value="Arginase/deacetylase"/>
    <property type="match status" value="1"/>
</dbReference>
<gene>
    <name evidence="14" type="ORF">HMPREF3213_02000</name>
</gene>
<name>A0A133KPG7_HEYCO</name>
<evidence type="ECO:0000313" key="14">
    <source>
        <dbReference type="EMBL" id="KWZ81397.1"/>
    </source>
</evidence>
<evidence type="ECO:0000256" key="8">
    <source>
        <dbReference type="ARBA" id="ARBA00047391"/>
    </source>
</evidence>
<dbReference type="PRINTS" id="PR00116">
    <property type="entry name" value="ARGINASE"/>
</dbReference>
<dbReference type="FunFam" id="3.40.800.10:FF:000005">
    <property type="entry name" value="Arginase"/>
    <property type="match status" value="1"/>
</dbReference>
<evidence type="ECO:0000256" key="12">
    <source>
        <dbReference type="RuleBase" id="RU003684"/>
    </source>
</evidence>
<comment type="pathway">
    <text evidence="1">Nitrogen metabolism; urea cycle; L-ornithine and urea from L-arginine: step 1/1.</text>
</comment>
<organism evidence="14 15">
    <name type="scientific">Heyndrickxia coagulans</name>
    <name type="common">Weizmannia coagulans</name>
    <dbReference type="NCBI Taxonomy" id="1398"/>
    <lineage>
        <taxon>Bacteria</taxon>
        <taxon>Bacillati</taxon>
        <taxon>Bacillota</taxon>
        <taxon>Bacilli</taxon>
        <taxon>Bacillales</taxon>
        <taxon>Bacillaceae</taxon>
        <taxon>Heyndrickxia</taxon>
    </lineage>
</organism>
<sequence>MEKHITIMGVPMDLGQRYKGVDLGPQAIRYAGVKEGLEKLGCTVTDLGNIEIGRAEQLPDDEANARNLKSISKASQSIAEHTDEIVKSNRFPLIFGGDHSIAIGTIAGISKHYRNLGVIWFDAHADMNIPETSPSGNVHGMPLAASLGHGHASLTGVYGYIPKLKAEHVVLIGQRDLDEGEKDFIRNLGIKIYTMTEIDRFGMESVMTESINYLKERTDGIHLSFDLDALDPQEAPGVGTPVYGGIHFRESRLAMEMLHDADAVVSAEVVEVNPILDSRNQTAEKAVRLIETLFGKKLL</sequence>
<evidence type="ECO:0000256" key="3">
    <source>
        <dbReference type="ARBA" id="ARBA00018123"/>
    </source>
</evidence>
<evidence type="ECO:0000256" key="11">
    <source>
        <dbReference type="PROSITE-ProRule" id="PRU00742"/>
    </source>
</evidence>
<keyword evidence="4 13" id="KW-0056">Arginine metabolism</keyword>
<comment type="caution">
    <text evidence="14">The sequence shown here is derived from an EMBL/GenBank/DDBJ whole genome shotgun (WGS) entry which is preliminary data.</text>
</comment>
<feature type="binding site" evidence="10">
    <location>
        <position position="226"/>
    </location>
    <ligand>
        <name>Mn(2+)</name>
        <dbReference type="ChEBI" id="CHEBI:29035"/>
        <label>1</label>
    </ligand>
</feature>
<dbReference type="GO" id="GO:0006525">
    <property type="term" value="P:arginine metabolic process"/>
    <property type="evidence" value="ECO:0007669"/>
    <property type="project" value="UniProtKB-KW"/>
</dbReference>
<evidence type="ECO:0000256" key="4">
    <source>
        <dbReference type="ARBA" id="ARBA00022503"/>
    </source>
</evidence>
<dbReference type="UniPathway" id="UPA00158">
    <property type="reaction ID" value="UER00270"/>
</dbReference>
<reference evidence="15" key="1">
    <citation type="submission" date="2016-01" db="EMBL/GenBank/DDBJ databases">
        <authorList>
            <person name="Mitreva M."/>
            <person name="Pepin K.H."/>
            <person name="Mihindukulasuriya K.A."/>
            <person name="Fulton R."/>
            <person name="Fronick C."/>
            <person name="O'Laughlin M."/>
            <person name="Miner T."/>
            <person name="Herter B."/>
            <person name="Rosa B.A."/>
            <person name="Cordes M."/>
            <person name="Tomlinson C."/>
            <person name="Wollam A."/>
            <person name="Palsikar V.B."/>
            <person name="Mardis E.R."/>
            <person name="Wilson R.K."/>
        </authorList>
    </citation>
    <scope>NUCLEOTIDE SEQUENCE [LARGE SCALE GENOMIC DNA]</scope>
    <source>
        <strain evidence="15">GED7749B</strain>
    </source>
</reference>
<evidence type="ECO:0000256" key="5">
    <source>
        <dbReference type="ARBA" id="ARBA00022723"/>
    </source>
</evidence>
<dbReference type="PATRIC" id="fig|1398.22.peg.2001"/>
<dbReference type="Proteomes" id="UP000070376">
    <property type="component" value="Unassembled WGS sequence"/>
</dbReference>
<dbReference type="GO" id="GO:0030145">
    <property type="term" value="F:manganese ion binding"/>
    <property type="evidence" value="ECO:0007669"/>
    <property type="project" value="TreeGrafter"/>
</dbReference>
<proteinExistence type="inferred from homology"/>
<feature type="binding site" evidence="10">
    <location>
        <position position="124"/>
    </location>
    <ligand>
        <name>Mn(2+)</name>
        <dbReference type="ChEBI" id="CHEBI:29035"/>
        <label>2</label>
    </ligand>
</feature>
<feature type="binding site" evidence="10">
    <location>
        <position position="126"/>
    </location>
    <ligand>
        <name>Mn(2+)</name>
        <dbReference type="ChEBI" id="CHEBI:29035"/>
        <label>2</label>
    </ligand>
</feature>
<keyword evidence="5 10" id="KW-0479">Metal-binding</keyword>
<dbReference type="PROSITE" id="PS51409">
    <property type="entry name" value="ARGINASE_2"/>
    <property type="match status" value="1"/>
</dbReference>
<dbReference type="NCBIfam" id="TIGR01229">
    <property type="entry name" value="rocF_arginase"/>
    <property type="match status" value="1"/>
</dbReference>
<feature type="binding site" evidence="10">
    <location>
        <position position="122"/>
    </location>
    <ligand>
        <name>Mn(2+)</name>
        <dbReference type="ChEBI" id="CHEBI:29035"/>
        <label>1</label>
    </ligand>
</feature>
<dbReference type="EMBL" id="LRPN01000075">
    <property type="protein sequence ID" value="KWZ81397.1"/>
    <property type="molecule type" value="Genomic_DNA"/>
</dbReference>
<evidence type="ECO:0000256" key="6">
    <source>
        <dbReference type="ARBA" id="ARBA00022801"/>
    </source>
</evidence>
<comment type="similarity">
    <text evidence="11 12">Belongs to the arginase family.</text>
</comment>
<keyword evidence="7 10" id="KW-0464">Manganese</keyword>
<dbReference type="GO" id="GO:0005737">
    <property type="term" value="C:cytoplasm"/>
    <property type="evidence" value="ECO:0007669"/>
    <property type="project" value="TreeGrafter"/>
</dbReference>
<evidence type="ECO:0000256" key="7">
    <source>
        <dbReference type="ARBA" id="ARBA00023211"/>
    </source>
</evidence>
<accession>A0A133KPG7</accession>
<evidence type="ECO:0000256" key="2">
    <source>
        <dbReference type="ARBA" id="ARBA00012168"/>
    </source>
</evidence>